<evidence type="ECO:0000256" key="7">
    <source>
        <dbReference type="RuleBase" id="RU363032"/>
    </source>
</evidence>
<evidence type="ECO:0000256" key="5">
    <source>
        <dbReference type="ARBA" id="ARBA00022989"/>
    </source>
</evidence>
<reference evidence="9 10" key="1">
    <citation type="submission" date="2018-10" db="EMBL/GenBank/DDBJ databases">
        <authorList>
            <person name="Li J."/>
        </authorList>
    </citation>
    <scope>NUCLEOTIDE SEQUENCE [LARGE SCALE GENOMIC DNA]</scope>
    <source>
        <strain evidence="9 10">IF 016277</strain>
    </source>
</reference>
<dbReference type="Gene3D" id="1.10.3720.10">
    <property type="entry name" value="MetI-like"/>
    <property type="match status" value="1"/>
</dbReference>
<keyword evidence="6 7" id="KW-0472">Membrane</keyword>
<dbReference type="AlphaFoldDB" id="A0A3L7AF56"/>
<feature type="transmembrane region" description="Helical" evidence="7">
    <location>
        <begin position="215"/>
        <end position="236"/>
    </location>
</feature>
<keyword evidence="5 7" id="KW-1133">Transmembrane helix</keyword>
<feature type="transmembrane region" description="Helical" evidence="7">
    <location>
        <begin position="121"/>
        <end position="141"/>
    </location>
</feature>
<dbReference type="InterPro" id="IPR000515">
    <property type="entry name" value="MetI-like"/>
</dbReference>
<comment type="caution">
    <text evidence="9">The sequence shown here is derived from an EMBL/GenBank/DDBJ whole genome shotgun (WGS) entry which is preliminary data.</text>
</comment>
<evidence type="ECO:0000313" key="10">
    <source>
        <dbReference type="Proteomes" id="UP000272503"/>
    </source>
</evidence>
<dbReference type="Pfam" id="PF00528">
    <property type="entry name" value="BPD_transp_1"/>
    <property type="match status" value="1"/>
</dbReference>
<dbReference type="GO" id="GO:0055085">
    <property type="term" value="P:transmembrane transport"/>
    <property type="evidence" value="ECO:0007669"/>
    <property type="project" value="InterPro"/>
</dbReference>
<dbReference type="Proteomes" id="UP000272503">
    <property type="component" value="Unassembled WGS sequence"/>
</dbReference>
<name>A0A3L7AF56_9MICO</name>
<feature type="transmembrane region" description="Helical" evidence="7">
    <location>
        <begin position="30"/>
        <end position="51"/>
    </location>
</feature>
<evidence type="ECO:0000259" key="8">
    <source>
        <dbReference type="PROSITE" id="PS50928"/>
    </source>
</evidence>
<dbReference type="PANTHER" id="PTHR43227:SF11">
    <property type="entry name" value="BLL4140 PROTEIN"/>
    <property type="match status" value="1"/>
</dbReference>
<dbReference type="RefSeq" id="WP_121647124.1">
    <property type="nucleotide sequence ID" value="NZ_RCUX01000001.1"/>
</dbReference>
<feature type="transmembrane region" description="Helical" evidence="7">
    <location>
        <begin position="169"/>
        <end position="194"/>
    </location>
</feature>
<accession>A0A3L7AF56</accession>
<evidence type="ECO:0000256" key="6">
    <source>
        <dbReference type="ARBA" id="ARBA00023136"/>
    </source>
</evidence>
<comment type="similarity">
    <text evidence="7">Belongs to the binding-protein-dependent transport system permease family.</text>
</comment>
<keyword evidence="10" id="KW-1185">Reference proteome</keyword>
<dbReference type="GO" id="GO:0005886">
    <property type="term" value="C:plasma membrane"/>
    <property type="evidence" value="ECO:0007669"/>
    <property type="project" value="UniProtKB-SubCell"/>
</dbReference>
<dbReference type="EMBL" id="RCUX01000001">
    <property type="protein sequence ID" value="RLP78032.1"/>
    <property type="molecule type" value="Genomic_DNA"/>
</dbReference>
<proteinExistence type="inferred from homology"/>
<protein>
    <submittedName>
        <fullName evidence="9">Sugar ABC transporter permease</fullName>
    </submittedName>
</protein>
<keyword evidence="2 7" id="KW-0813">Transport</keyword>
<evidence type="ECO:0000256" key="2">
    <source>
        <dbReference type="ARBA" id="ARBA00022448"/>
    </source>
</evidence>
<dbReference type="SUPFAM" id="SSF161098">
    <property type="entry name" value="MetI-like"/>
    <property type="match status" value="1"/>
</dbReference>
<keyword evidence="3" id="KW-1003">Cell membrane</keyword>
<evidence type="ECO:0000313" key="9">
    <source>
        <dbReference type="EMBL" id="RLP78032.1"/>
    </source>
</evidence>
<sequence length="307" mass="34065">MTDAPAVVPPRSRWAWNPFRLARRLPDAGFAYFLLLPAFIFLALFTVKPLIGSLISSTQKRNGDGFTLGNYERLATDEVFLRALGNNLLFSLITVPVSLGLAMLLAVLLHQNVRGRGFLRAGVFAPAILPMVAVAVIWMYFYQPNIGVINSILGAIGLPTPDWLGDPSLVLPSLMVMMIWKEAGFFMLFYLAGLQGIDPELEEASRLEGTGKFRHFWKVSFPLLMPTTLFAAIVALSDSIKMVDFVFVMTQGGPDNASNLLLFYIYKVAFAQHWPQFAAAISLVVVAVLVALALIQIKLMDRKIHYR</sequence>
<organism evidence="9 10">
    <name type="scientific">Mycetocola tolaasinivorans</name>
    <dbReference type="NCBI Taxonomy" id="76635"/>
    <lineage>
        <taxon>Bacteria</taxon>
        <taxon>Bacillati</taxon>
        <taxon>Actinomycetota</taxon>
        <taxon>Actinomycetes</taxon>
        <taxon>Micrococcales</taxon>
        <taxon>Microbacteriaceae</taxon>
        <taxon>Mycetocola</taxon>
    </lineage>
</organism>
<evidence type="ECO:0000256" key="3">
    <source>
        <dbReference type="ARBA" id="ARBA00022475"/>
    </source>
</evidence>
<comment type="subcellular location">
    <subcellularLocation>
        <location evidence="1 7">Cell membrane</location>
        <topology evidence="1 7">Multi-pass membrane protein</topology>
    </subcellularLocation>
</comment>
<feature type="domain" description="ABC transmembrane type-1" evidence="8">
    <location>
        <begin position="84"/>
        <end position="296"/>
    </location>
</feature>
<feature type="transmembrane region" description="Helical" evidence="7">
    <location>
        <begin position="88"/>
        <end position="109"/>
    </location>
</feature>
<dbReference type="PANTHER" id="PTHR43227">
    <property type="entry name" value="BLL4140 PROTEIN"/>
    <property type="match status" value="1"/>
</dbReference>
<dbReference type="OrthoDB" id="34224at2"/>
<dbReference type="InterPro" id="IPR050809">
    <property type="entry name" value="UgpAE/MalFG_permease"/>
</dbReference>
<gene>
    <name evidence="9" type="ORF">D9V32_01505</name>
</gene>
<dbReference type="InterPro" id="IPR035906">
    <property type="entry name" value="MetI-like_sf"/>
</dbReference>
<evidence type="ECO:0000256" key="4">
    <source>
        <dbReference type="ARBA" id="ARBA00022692"/>
    </source>
</evidence>
<evidence type="ECO:0000256" key="1">
    <source>
        <dbReference type="ARBA" id="ARBA00004651"/>
    </source>
</evidence>
<dbReference type="PROSITE" id="PS50928">
    <property type="entry name" value="ABC_TM1"/>
    <property type="match status" value="1"/>
</dbReference>
<feature type="transmembrane region" description="Helical" evidence="7">
    <location>
        <begin position="277"/>
        <end position="297"/>
    </location>
</feature>
<keyword evidence="4 7" id="KW-0812">Transmembrane</keyword>
<dbReference type="CDD" id="cd06261">
    <property type="entry name" value="TM_PBP2"/>
    <property type="match status" value="1"/>
</dbReference>